<dbReference type="Gene3D" id="3.30.450.90">
    <property type="match status" value="1"/>
</dbReference>
<protein>
    <submittedName>
        <fullName evidence="3">PilT/PilU family type 4a pilus ATPase</fullName>
    </submittedName>
</protein>
<dbReference type="InterPro" id="IPR003593">
    <property type="entry name" value="AAA+_ATPase"/>
</dbReference>
<reference evidence="3" key="1">
    <citation type="submission" date="2020-07" db="EMBL/GenBank/DDBJ databases">
        <title>Huge and variable diversity of episymbiotic CPR bacteria and DPANN archaea in groundwater ecosystems.</title>
        <authorList>
            <person name="He C.Y."/>
            <person name="Keren R."/>
            <person name="Whittaker M."/>
            <person name="Farag I.F."/>
            <person name="Doudna J."/>
            <person name="Cate J.H.D."/>
            <person name="Banfield J.F."/>
        </authorList>
    </citation>
    <scope>NUCLEOTIDE SEQUENCE</scope>
    <source>
        <strain evidence="3">NC_groundwater_1813_Pr3_B-0.1um_71_17</strain>
    </source>
</reference>
<dbReference type="GO" id="GO:0016887">
    <property type="term" value="F:ATP hydrolysis activity"/>
    <property type="evidence" value="ECO:0007669"/>
    <property type="project" value="InterPro"/>
</dbReference>
<dbReference type="PANTHER" id="PTHR30486">
    <property type="entry name" value="TWITCHING MOTILITY PROTEIN PILT"/>
    <property type="match status" value="1"/>
</dbReference>
<dbReference type="CDD" id="cd01131">
    <property type="entry name" value="PilT"/>
    <property type="match status" value="1"/>
</dbReference>
<dbReference type="InterPro" id="IPR050921">
    <property type="entry name" value="T4SS_GSP_E_ATPase"/>
</dbReference>
<dbReference type="Proteomes" id="UP000696931">
    <property type="component" value="Unassembled WGS sequence"/>
</dbReference>
<name>A0A933SFX6_UNCEI</name>
<dbReference type="Gene3D" id="3.40.50.300">
    <property type="entry name" value="P-loop containing nucleotide triphosphate hydrolases"/>
    <property type="match status" value="1"/>
</dbReference>
<dbReference type="GO" id="GO:0005524">
    <property type="term" value="F:ATP binding"/>
    <property type="evidence" value="ECO:0007669"/>
    <property type="project" value="InterPro"/>
</dbReference>
<sequence length="355" mass="38698">MHRIDAFLELAVQQGGSDLHLVSGQPPRIRIWGDLQPVRFRELSPHDVLEFLTEFMTPVQREALESKTAIDFAYDSPHGRFRVNVYQHAGGLGAAFRAVAGTPPSLESLELPPVVQQVLSVGKGLVLVTGPTGSGKSTTLAAMVDWLNRSRTGHIITIEDPIEYLHDFGRCVVTQREVGTHAPSFAEALHSAVREDPNAILVGEMRDLETIQLALTAAETGILVLGTLHTNGAIRAVDRMVNVFPARKQEQVRTMLADALRMVVSQTLVRRADHSGRLAACEVLLNTSAVSAMIRQGGAHKLSAAIQSGQRVGMQSLDGVLQDLVKRQVITGEEAYEHALDRQLFERYATGEQAA</sequence>
<feature type="domain" description="AAA+ ATPase" evidence="2">
    <location>
        <begin position="122"/>
        <end position="256"/>
    </location>
</feature>
<comment type="similarity">
    <text evidence="1">Belongs to the GSP E family.</text>
</comment>
<dbReference type="SUPFAM" id="SSF52540">
    <property type="entry name" value="P-loop containing nucleoside triphosphate hydrolases"/>
    <property type="match status" value="1"/>
</dbReference>
<dbReference type="NCBIfam" id="TIGR01420">
    <property type="entry name" value="pilT_fam"/>
    <property type="match status" value="1"/>
</dbReference>
<dbReference type="PANTHER" id="PTHR30486:SF6">
    <property type="entry name" value="TYPE IV PILUS RETRACTATION ATPASE PILT"/>
    <property type="match status" value="1"/>
</dbReference>
<evidence type="ECO:0000313" key="3">
    <source>
        <dbReference type="EMBL" id="MBI5170988.1"/>
    </source>
</evidence>
<evidence type="ECO:0000313" key="4">
    <source>
        <dbReference type="Proteomes" id="UP000696931"/>
    </source>
</evidence>
<evidence type="ECO:0000259" key="2">
    <source>
        <dbReference type="SMART" id="SM00382"/>
    </source>
</evidence>
<dbReference type="InterPro" id="IPR001482">
    <property type="entry name" value="T2SS/T4SS_dom"/>
</dbReference>
<gene>
    <name evidence="3" type="ORF">HZA61_15995</name>
</gene>
<dbReference type="InterPro" id="IPR006321">
    <property type="entry name" value="PilT/PilU"/>
</dbReference>
<organism evidence="3 4">
    <name type="scientific">Eiseniibacteriota bacterium</name>
    <dbReference type="NCBI Taxonomy" id="2212470"/>
    <lineage>
        <taxon>Bacteria</taxon>
        <taxon>Candidatus Eiseniibacteriota</taxon>
    </lineage>
</organism>
<dbReference type="InterPro" id="IPR027417">
    <property type="entry name" value="P-loop_NTPase"/>
</dbReference>
<evidence type="ECO:0000256" key="1">
    <source>
        <dbReference type="ARBA" id="ARBA00006611"/>
    </source>
</evidence>
<comment type="caution">
    <text evidence="3">The sequence shown here is derived from an EMBL/GenBank/DDBJ whole genome shotgun (WGS) entry which is preliminary data.</text>
</comment>
<dbReference type="EMBL" id="JACRIW010000114">
    <property type="protein sequence ID" value="MBI5170988.1"/>
    <property type="molecule type" value="Genomic_DNA"/>
</dbReference>
<dbReference type="AlphaFoldDB" id="A0A933SFX6"/>
<proteinExistence type="inferred from homology"/>
<dbReference type="SMART" id="SM00382">
    <property type="entry name" value="AAA"/>
    <property type="match status" value="1"/>
</dbReference>
<dbReference type="Pfam" id="PF00437">
    <property type="entry name" value="T2SSE"/>
    <property type="match status" value="1"/>
</dbReference>
<accession>A0A933SFX6</accession>